<keyword evidence="3" id="KW-1185">Reference proteome</keyword>
<organism evidence="4">
    <name type="scientific">Schistosoma curassoni</name>
    <dbReference type="NCBI Taxonomy" id="6186"/>
    <lineage>
        <taxon>Eukaryota</taxon>
        <taxon>Metazoa</taxon>
        <taxon>Spiralia</taxon>
        <taxon>Lophotrochozoa</taxon>
        <taxon>Platyhelminthes</taxon>
        <taxon>Trematoda</taxon>
        <taxon>Digenea</taxon>
        <taxon>Strigeidida</taxon>
        <taxon>Schistosomatoidea</taxon>
        <taxon>Schistosomatidae</taxon>
        <taxon>Schistosoma</taxon>
    </lineage>
</organism>
<dbReference type="EMBL" id="UZAK01032931">
    <property type="protein sequence ID" value="VDP32779.1"/>
    <property type="molecule type" value="Genomic_DNA"/>
</dbReference>
<sequence length="474" mass="54559">MSAALITELQELLKVGVNVDKYQLHLTVKLVAVICDAPDRSNVKYIVGHNGIAGCDRCQVLGRRMSGRMTFPDGEHELRSDVTFRSRSQYIHHRGRSLFENPPVDMINCSPSEPMHMIYLGVTKKLISLWKELAIKRLNRMDQLTIASINEALDICRQHTTCDFQRKCRPLYEVSVWKATECRWFLLYLGPVILHNRLPLSMYRNFQSLSLSMYLLSHPKFHSTFANSVRVYINNFLLGYERCYGTEHLIYNVHSLKHIADDVMEHGGKYILVDDKEKQQVLCIPNKWLLTNDHYLYRDDISEHEIVEGIDVDSRFNVGKCAVMHRCDDYNVAQELKVCLATVLRYNTNITTNDETQSCHADKPKSSSSKADVSLPPLPRTLTEVNKPLCDDTNQMLRIILKAVTGLSSKVDKVIAVCERLAMGAKDRRMKEKYSDGITFPLRTHDELRSLEAALENQKFRDHFVSCNRCLKKF</sequence>
<gene>
    <name evidence="2" type="ORF">SCUD_LOCUS8838</name>
</gene>
<reference evidence="4" key="1">
    <citation type="submission" date="2016-06" db="UniProtKB">
        <authorList>
            <consortium name="WormBaseParasite"/>
        </authorList>
    </citation>
    <scope>IDENTIFICATION</scope>
</reference>
<dbReference type="PANTHER" id="PTHR33053:SF24">
    <property type="entry name" value="TRANSPOSASE DOMAIN-CONTAINING PROTEIN"/>
    <property type="match status" value="1"/>
</dbReference>
<evidence type="ECO:0000313" key="2">
    <source>
        <dbReference type="EMBL" id="VDP32779.1"/>
    </source>
</evidence>
<dbReference type="PANTHER" id="PTHR33053">
    <property type="entry name" value="PROTEIN, PUTATIVE-RELATED"/>
    <property type="match status" value="1"/>
</dbReference>
<accession>A0A183K1H5</accession>
<evidence type="ECO:0000256" key="1">
    <source>
        <dbReference type="SAM" id="MobiDB-lite"/>
    </source>
</evidence>
<evidence type="ECO:0000313" key="4">
    <source>
        <dbReference type="WBParaSite" id="SCUD_0000883801-mRNA-1"/>
    </source>
</evidence>
<reference evidence="2 3" key="2">
    <citation type="submission" date="2018-11" db="EMBL/GenBank/DDBJ databases">
        <authorList>
            <consortium name="Pathogen Informatics"/>
        </authorList>
    </citation>
    <scope>NUCLEOTIDE SEQUENCE [LARGE SCALE GENOMIC DNA]</scope>
    <source>
        <strain evidence="2">Dakar</strain>
        <strain evidence="3">Dakar, Senegal</strain>
    </source>
</reference>
<dbReference type="WBParaSite" id="SCUD_0000883801-mRNA-1">
    <property type="protein sequence ID" value="SCUD_0000883801-mRNA-1"/>
    <property type="gene ID" value="SCUD_0000883801"/>
</dbReference>
<dbReference type="Proteomes" id="UP000279833">
    <property type="component" value="Unassembled WGS sequence"/>
</dbReference>
<proteinExistence type="predicted"/>
<feature type="region of interest" description="Disordered" evidence="1">
    <location>
        <begin position="354"/>
        <end position="377"/>
    </location>
</feature>
<protein>
    <submittedName>
        <fullName evidence="4">Helitron_like_N domain-containing protein</fullName>
    </submittedName>
</protein>
<evidence type="ECO:0000313" key="3">
    <source>
        <dbReference type="Proteomes" id="UP000279833"/>
    </source>
</evidence>
<dbReference type="AlphaFoldDB" id="A0A183K1H5"/>
<name>A0A183K1H5_9TREM</name>